<protein>
    <recommendedName>
        <fullName evidence="4">Chromosome partition protein Smc</fullName>
    </recommendedName>
</protein>
<feature type="coiled-coil region" evidence="1">
    <location>
        <begin position="174"/>
        <end position="229"/>
    </location>
</feature>
<feature type="coiled-coil region" evidence="1">
    <location>
        <begin position="105"/>
        <end position="145"/>
    </location>
</feature>
<organism evidence="2 3">
    <name type="scientific">Actinomadura fibrosa</name>
    <dbReference type="NCBI Taxonomy" id="111802"/>
    <lineage>
        <taxon>Bacteria</taxon>
        <taxon>Bacillati</taxon>
        <taxon>Actinomycetota</taxon>
        <taxon>Actinomycetes</taxon>
        <taxon>Streptosporangiales</taxon>
        <taxon>Thermomonosporaceae</taxon>
        <taxon>Actinomadura</taxon>
    </lineage>
</organism>
<dbReference type="EMBL" id="JBHTGP010000003">
    <property type="protein sequence ID" value="MFD0683742.1"/>
    <property type="molecule type" value="Genomic_DNA"/>
</dbReference>
<evidence type="ECO:0008006" key="4">
    <source>
        <dbReference type="Google" id="ProtNLM"/>
    </source>
</evidence>
<name>A0ABW2XCJ8_9ACTN</name>
<dbReference type="RefSeq" id="WP_131754756.1">
    <property type="nucleotide sequence ID" value="NZ_CAACUY010000001.1"/>
</dbReference>
<proteinExistence type="predicted"/>
<evidence type="ECO:0000313" key="3">
    <source>
        <dbReference type="Proteomes" id="UP001597063"/>
    </source>
</evidence>
<accession>A0ABW2XCJ8</accession>
<evidence type="ECO:0000313" key="2">
    <source>
        <dbReference type="EMBL" id="MFD0683742.1"/>
    </source>
</evidence>
<gene>
    <name evidence="2" type="ORF">ACFQZM_04475</name>
</gene>
<comment type="caution">
    <text evidence="2">The sequence shown here is derived from an EMBL/GenBank/DDBJ whole genome shotgun (WGS) entry which is preliminary data.</text>
</comment>
<evidence type="ECO:0000256" key="1">
    <source>
        <dbReference type="SAM" id="Coils"/>
    </source>
</evidence>
<reference evidence="3" key="1">
    <citation type="journal article" date="2019" name="Int. J. Syst. Evol. Microbiol.">
        <title>The Global Catalogue of Microorganisms (GCM) 10K type strain sequencing project: providing services to taxonomists for standard genome sequencing and annotation.</title>
        <authorList>
            <consortium name="The Broad Institute Genomics Platform"/>
            <consortium name="The Broad Institute Genome Sequencing Center for Infectious Disease"/>
            <person name="Wu L."/>
            <person name="Ma J."/>
        </authorList>
    </citation>
    <scope>NUCLEOTIDE SEQUENCE [LARGE SCALE GENOMIC DNA]</scope>
    <source>
        <strain evidence="3">JCM 9371</strain>
    </source>
</reference>
<dbReference type="Proteomes" id="UP001597063">
    <property type="component" value="Unassembled WGS sequence"/>
</dbReference>
<keyword evidence="3" id="KW-1185">Reference proteome</keyword>
<keyword evidence="1" id="KW-0175">Coiled coil</keyword>
<sequence>MTDAITTSGTERLRALGALITEIAGQAEACGDRAAGLRFVGELNKALGDLPALLTASRALLDRTDLGPVLASRLTGIWDEVAERRAELAEAEKVMARLAPALAELEEVKTRHAELTARIADVRRLDMLKDEVESLRAGQRDLERRRDELAGVAAAERDLAEAAAGAGTRAALRLAELDEETRRAVTRADRLTAEITEAEDRLAAQRGRSATLESDLAALYAQFAELENAAEQVIPRIDAHRRADQDLCAALGLGPLTKGPALDHIRTVLAELAERLDQTDQALREALRARDDEHAAARKPASLF</sequence>